<proteinExistence type="predicted"/>
<dbReference type="EMBL" id="CP001734">
    <property type="protein sequence ID" value="ACV69633.1"/>
    <property type="molecule type" value="Genomic_DNA"/>
</dbReference>
<dbReference type="AlphaFoldDB" id="C8X5D6"/>
<dbReference type="STRING" id="485915.Dret_2350"/>
<organism evidence="1 2">
    <name type="scientific">Desulfohalobium retbaense (strain ATCC 49708 / DSM 5692 / JCM 16813 / HR100)</name>
    <dbReference type="NCBI Taxonomy" id="485915"/>
    <lineage>
        <taxon>Bacteria</taxon>
        <taxon>Pseudomonadati</taxon>
        <taxon>Thermodesulfobacteriota</taxon>
        <taxon>Desulfovibrionia</taxon>
        <taxon>Desulfovibrionales</taxon>
        <taxon>Desulfohalobiaceae</taxon>
        <taxon>Desulfohalobium</taxon>
    </lineage>
</organism>
<gene>
    <name evidence="1" type="ordered locus">Dret_2350</name>
</gene>
<reference evidence="2" key="1">
    <citation type="submission" date="2009-09" db="EMBL/GenBank/DDBJ databases">
        <title>The complete chromosome of Desulfohalobium retbaense DSM 5692.</title>
        <authorList>
            <consortium name="US DOE Joint Genome Institute (JGI-PGF)"/>
            <person name="Lucas S."/>
            <person name="Copeland A."/>
            <person name="Lapidus A."/>
            <person name="Glavina del Rio T."/>
            <person name="Dalin E."/>
            <person name="Tice H."/>
            <person name="Bruce D."/>
            <person name="Goodwin L."/>
            <person name="Pitluck S."/>
            <person name="Kyrpides N."/>
            <person name="Mavromatis K."/>
            <person name="Ivanova N."/>
            <person name="Mikhailova N."/>
            <person name="Munk A.C."/>
            <person name="Brettin T."/>
            <person name="Detter J.C."/>
            <person name="Han C."/>
            <person name="Tapia R."/>
            <person name="Larimer F."/>
            <person name="Land M."/>
            <person name="Hauser L."/>
            <person name="Markowitz V."/>
            <person name="Cheng J.-F."/>
            <person name="Hugenholtz P."/>
            <person name="Woyke T."/>
            <person name="Wu D."/>
            <person name="Spring S."/>
            <person name="Klenk H.-P."/>
            <person name="Eisen J.A."/>
        </authorList>
    </citation>
    <scope>NUCLEOTIDE SEQUENCE [LARGE SCALE GENOMIC DNA]</scope>
    <source>
        <strain evidence="2">DSM 5692</strain>
    </source>
</reference>
<accession>C8X5D6</accession>
<evidence type="ECO:0000313" key="2">
    <source>
        <dbReference type="Proteomes" id="UP000001052"/>
    </source>
</evidence>
<dbReference type="Proteomes" id="UP000001052">
    <property type="component" value="Chromosome"/>
</dbReference>
<dbReference type="PROSITE" id="PS51257">
    <property type="entry name" value="PROKAR_LIPOPROTEIN"/>
    <property type="match status" value="1"/>
</dbReference>
<evidence type="ECO:0000313" key="1">
    <source>
        <dbReference type="EMBL" id="ACV69633.1"/>
    </source>
</evidence>
<protein>
    <recommendedName>
        <fullName evidence="3">Lipoprotein</fullName>
    </recommendedName>
</protein>
<reference evidence="1 2" key="2">
    <citation type="journal article" date="2010" name="Stand. Genomic Sci.">
        <title>Complete genome sequence of Desulfohalobium retbaense type strain (HR(100)).</title>
        <authorList>
            <person name="Spring S."/>
            <person name="Nolan M."/>
            <person name="Lapidus A."/>
            <person name="Glavina Del Rio T."/>
            <person name="Copeland A."/>
            <person name="Tice H."/>
            <person name="Cheng J.F."/>
            <person name="Lucas S."/>
            <person name="Land M."/>
            <person name="Chen F."/>
            <person name="Bruce D."/>
            <person name="Goodwin L."/>
            <person name="Pitluck S."/>
            <person name="Ivanova N."/>
            <person name="Mavromatis K."/>
            <person name="Mikhailova N."/>
            <person name="Pati A."/>
            <person name="Chen A."/>
            <person name="Palaniappan K."/>
            <person name="Hauser L."/>
            <person name="Chang Y.J."/>
            <person name="Jeffries C.D."/>
            <person name="Munk C."/>
            <person name="Kiss H."/>
            <person name="Chain P."/>
            <person name="Han C."/>
            <person name="Brettin T."/>
            <person name="Detter J.C."/>
            <person name="Schuler E."/>
            <person name="Goker M."/>
            <person name="Rohde M."/>
            <person name="Bristow J."/>
            <person name="Eisen J.A."/>
            <person name="Markowitz V."/>
            <person name="Hugenholtz P."/>
            <person name="Kyrpides N.C."/>
            <person name="Klenk H.P."/>
        </authorList>
    </citation>
    <scope>NUCLEOTIDE SEQUENCE [LARGE SCALE GENOMIC DNA]</scope>
    <source>
        <strain evidence="1 2">DSM 5692</strain>
    </source>
</reference>
<keyword evidence="2" id="KW-1185">Reference proteome</keyword>
<evidence type="ECO:0008006" key="3">
    <source>
        <dbReference type="Google" id="ProtNLM"/>
    </source>
</evidence>
<dbReference type="HOGENOM" id="CLU_1493934_0_0_7"/>
<dbReference type="KEGG" id="drt:Dret_2350"/>
<dbReference type="RefSeq" id="WP_015752767.1">
    <property type="nucleotide sequence ID" value="NC_013223.1"/>
</dbReference>
<name>C8X5D6_DESRD</name>
<sequence length="180" mass="19983">MALGWKTLLGNVLVLVIFSIVLAGCASKASYVHRHLSPDDVLPQGNVLSDEYGYLYMTHDKVLGNPTLSHLVMDNCRYAGTFYSDTFLLVKFVPGKHFIRLYRPAKSFYDKSIQGNFASLDLNISGGEILVYDNHIGWSTGMELEQKGIDVLDGLPVSKGCVDCEKDPDPEQSLDLDCFQ</sequence>